<dbReference type="Gene3D" id="3.40.50.10140">
    <property type="entry name" value="Toll/interleukin-1 receptor homology (TIR) domain"/>
    <property type="match status" value="1"/>
</dbReference>
<dbReference type="InterPro" id="IPR032675">
    <property type="entry name" value="LRR_dom_sf"/>
</dbReference>
<dbReference type="InterPro" id="IPR044974">
    <property type="entry name" value="Disease_R_plants"/>
</dbReference>
<evidence type="ECO:0000313" key="2">
    <source>
        <dbReference type="Proteomes" id="UP000290289"/>
    </source>
</evidence>
<protein>
    <recommendedName>
        <fullName evidence="3">TIR domain-containing protein</fullName>
    </recommendedName>
</protein>
<dbReference type="SUPFAM" id="SSF52058">
    <property type="entry name" value="L domain-like"/>
    <property type="match status" value="1"/>
</dbReference>
<dbReference type="Gene3D" id="3.80.10.10">
    <property type="entry name" value="Ribonuclease Inhibitor"/>
    <property type="match status" value="2"/>
</dbReference>
<evidence type="ECO:0000313" key="1">
    <source>
        <dbReference type="EMBL" id="RXI01804.1"/>
    </source>
</evidence>
<accession>A0A498K6A0</accession>
<name>A0A498K6A0_MALDO</name>
<sequence length="319" mass="36528">MVIPVFYDIDLSNVQKQHGSYADAFAQLEKRFTNSIDKETPNVKAIEVDWYNLDERPLKHADFKKMSNLIILSSCGQLTAPLDLPDSLRYLYWVYYSLESLPSTFSSENLVELHMPNIKMLVNLQVIDLSHSHYLTEVPNLSGSLKIVHINLCGCPCLVEIPWYFQHLHKLTRLGLAACWSLKYLPEMPGSIKYLDLQDTGIKELPESVWPNENISYLNIRYCKDLDKLPSNMCKLKSKLGLVGCKQLQSLPELPVLCNVEAEGCTSLKTVSSTRTTLTQGWVQHDRFCKRFINCPKLDNNARSNIMEEAQIRIMREAN</sequence>
<reference evidence="1 2" key="1">
    <citation type="submission" date="2018-10" db="EMBL/GenBank/DDBJ databases">
        <title>A high-quality apple genome assembly.</title>
        <authorList>
            <person name="Hu J."/>
        </authorList>
    </citation>
    <scope>NUCLEOTIDE SEQUENCE [LARGE SCALE GENOMIC DNA]</scope>
    <source>
        <strain evidence="2">cv. HFTH1</strain>
        <tissue evidence="1">Young leaf</tissue>
    </source>
</reference>
<dbReference type="GO" id="GO:0006952">
    <property type="term" value="P:defense response"/>
    <property type="evidence" value="ECO:0007669"/>
    <property type="project" value="InterPro"/>
</dbReference>
<dbReference type="PANTHER" id="PTHR11017:SF574">
    <property type="entry name" value="ADP-RIBOSYL CYCLASE_CYCLIC ADP-RIBOSE HYDROLASE"/>
    <property type="match status" value="1"/>
</dbReference>
<dbReference type="Proteomes" id="UP000290289">
    <property type="component" value="Chromosome 4"/>
</dbReference>
<organism evidence="1 2">
    <name type="scientific">Malus domestica</name>
    <name type="common">Apple</name>
    <name type="synonym">Pyrus malus</name>
    <dbReference type="NCBI Taxonomy" id="3750"/>
    <lineage>
        <taxon>Eukaryota</taxon>
        <taxon>Viridiplantae</taxon>
        <taxon>Streptophyta</taxon>
        <taxon>Embryophyta</taxon>
        <taxon>Tracheophyta</taxon>
        <taxon>Spermatophyta</taxon>
        <taxon>Magnoliopsida</taxon>
        <taxon>eudicotyledons</taxon>
        <taxon>Gunneridae</taxon>
        <taxon>Pentapetalae</taxon>
        <taxon>rosids</taxon>
        <taxon>fabids</taxon>
        <taxon>Rosales</taxon>
        <taxon>Rosaceae</taxon>
        <taxon>Amygdaloideae</taxon>
        <taxon>Maleae</taxon>
        <taxon>Malus</taxon>
    </lineage>
</organism>
<comment type="caution">
    <text evidence="1">The sequence shown here is derived from an EMBL/GenBank/DDBJ whole genome shotgun (WGS) entry which is preliminary data.</text>
</comment>
<gene>
    <name evidence="1" type="ORF">DVH24_015153</name>
</gene>
<dbReference type="EMBL" id="RDQH01000330">
    <property type="protein sequence ID" value="RXI01804.1"/>
    <property type="molecule type" value="Genomic_DNA"/>
</dbReference>
<proteinExistence type="predicted"/>
<evidence type="ECO:0008006" key="3">
    <source>
        <dbReference type="Google" id="ProtNLM"/>
    </source>
</evidence>
<dbReference type="InterPro" id="IPR035897">
    <property type="entry name" value="Toll_tir_struct_dom_sf"/>
</dbReference>
<keyword evidence="2" id="KW-1185">Reference proteome</keyword>
<dbReference type="AlphaFoldDB" id="A0A498K6A0"/>
<dbReference type="PANTHER" id="PTHR11017">
    <property type="entry name" value="LEUCINE-RICH REPEAT-CONTAINING PROTEIN"/>
    <property type="match status" value="1"/>
</dbReference>